<dbReference type="InterPro" id="IPR013154">
    <property type="entry name" value="ADH-like_N"/>
</dbReference>
<dbReference type="InterPro" id="IPR036291">
    <property type="entry name" value="NAD(P)-bd_dom_sf"/>
</dbReference>
<sequence length="201" mass="21848">FLYFIDNNYSSNYNNNIVCIMEVAVTSYGGPEVLTYRAMSLDLETYEIESEEVLVRNSYSGVNFIDTYFRSGLYKKDHIPFVLGVEGVGRIVKVGSCVPDGEQLLHKRVAYYTGSGSYASYTTVNYRMIFEMPNDVKDEIACAVVAQGLTAHYLTHSSYACKEGDVVLVHAAAGGTGLLVTQMAKIKGATVIGICGGAAKA</sequence>
<feature type="non-terminal residue" evidence="5">
    <location>
        <position position="1"/>
    </location>
</feature>
<evidence type="ECO:0000313" key="6">
    <source>
        <dbReference type="EMBL" id="JAQ06613.1"/>
    </source>
</evidence>
<reference evidence="6" key="3">
    <citation type="journal article" date="2016" name="Gigascience">
        <title>De novo construction of an expanded transcriptome assembly for the western tarnished plant bug, Lygus hesperus.</title>
        <authorList>
            <person name="Tassone E.E."/>
            <person name="Geib S.M."/>
            <person name="Hall B."/>
            <person name="Fabrick J.A."/>
            <person name="Brent C.S."/>
            <person name="Hull J.J."/>
        </authorList>
    </citation>
    <scope>NUCLEOTIDE SEQUENCE</scope>
</reference>
<feature type="domain" description="Enoyl reductase (ER)" evidence="4">
    <location>
        <begin position="29"/>
        <end position="201"/>
    </location>
</feature>
<dbReference type="SUPFAM" id="SSF50129">
    <property type="entry name" value="GroES-like"/>
    <property type="match status" value="1"/>
</dbReference>
<dbReference type="Pfam" id="PF08240">
    <property type="entry name" value="ADH_N"/>
    <property type="match status" value="1"/>
</dbReference>
<evidence type="ECO:0000313" key="5">
    <source>
        <dbReference type="EMBL" id="JAG34540.1"/>
    </source>
</evidence>
<dbReference type="AlphaFoldDB" id="A0A0A9YY95"/>
<gene>
    <name evidence="5" type="primary">qor</name>
    <name evidence="5" type="ORF">CM83_16743</name>
    <name evidence="6" type="ORF">g.93579</name>
</gene>
<dbReference type="GO" id="GO:0005829">
    <property type="term" value="C:cytosol"/>
    <property type="evidence" value="ECO:0007669"/>
    <property type="project" value="TreeGrafter"/>
</dbReference>
<dbReference type="InterPro" id="IPR011032">
    <property type="entry name" value="GroES-like_sf"/>
</dbReference>
<proteinExistence type="inferred from homology"/>
<dbReference type="GO" id="GO:0003960">
    <property type="term" value="F:quinone reductase (NADPH) activity"/>
    <property type="evidence" value="ECO:0007669"/>
    <property type="project" value="TreeGrafter"/>
</dbReference>
<reference evidence="5" key="2">
    <citation type="submission" date="2014-07" db="EMBL/GenBank/DDBJ databases">
        <authorList>
            <person name="Hull J."/>
        </authorList>
    </citation>
    <scope>NUCLEOTIDE SEQUENCE</scope>
</reference>
<protein>
    <submittedName>
        <fullName evidence="5">Quinone oxidoreductase</fullName>
    </submittedName>
</protein>
<dbReference type="InterPro" id="IPR002364">
    <property type="entry name" value="Quin_OxRdtase/zeta-crystal_CS"/>
</dbReference>
<dbReference type="InterPro" id="IPR020843">
    <property type="entry name" value="ER"/>
</dbReference>
<accession>A0A0A9YY95</accession>
<dbReference type="PANTHER" id="PTHR48106">
    <property type="entry name" value="QUINONE OXIDOREDUCTASE PIG3-RELATED"/>
    <property type="match status" value="1"/>
</dbReference>
<dbReference type="PANTHER" id="PTHR48106:SF13">
    <property type="entry name" value="QUINONE OXIDOREDUCTASE-RELATED"/>
    <property type="match status" value="1"/>
</dbReference>
<organism evidence="5">
    <name type="scientific">Lygus hesperus</name>
    <name type="common">Western plant bug</name>
    <dbReference type="NCBI Taxonomy" id="30085"/>
    <lineage>
        <taxon>Eukaryota</taxon>
        <taxon>Metazoa</taxon>
        <taxon>Ecdysozoa</taxon>
        <taxon>Arthropoda</taxon>
        <taxon>Hexapoda</taxon>
        <taxon>Insecta</taxon>
        <taxon>Pterygota</taxon>
        <taxon>Neoptera</taxon>
        <taxon>Paraneoptera</taxon>
        <taxon>Hemiptera</taxon>
        <taxon>Heteroptera</taxon>
        <taxon>Panheteroptera</taxon>
        <taxon>Cimicomorpha</taxon>
        <taxon>Miridae</taxon>
        <taxon>Mirini</taxon>
        <taxon>Lygus</taxon>
    </lineage>
</organism>
<comment type="similarity">
    <text evidence="1">Belongs to the zinc-containing alcohol dehydrogenase family. Quinone oxidoreductase subfamily.</text>
</comment>
<keyword evidence="3" id="KW-0560">Oxidoreductase</keyword>
<dbReference type="GO" id="GO:0070402">
    <property type="term" value="F:NADPH binding"/>
    <property type="evidence" value="ECO:0007669"/>
    <property type="project" value="TreeGrafter"/>
</dbReference>
<dbReference type="EMBL" id="GBHO01009064">
    <property type="protein sequence ID" value="JAG34540.1"/>
    <property type="molecule type" value="Transcribed_RNA"/>
</dbReference>
<dbReference type="SMART" id="SM00829">
    <property type="entry name" value="PKS_ER"/>
    <property type="match status" value="1"/>
</dbReference>
<reference evidence="5" key="1">
    <citation type="journal article" date="2014" name="PLoS ONE">
        <title>Transcriptome-Based Identification of ABC Transporters in the Western Tarnished Plant Bug Lygus hesperus.</title>
        <authorList>
            <person name="Hull J.J."/>
            <person name="Chaney K."/>
            <person name="Geib S.M."/>
            <person name="Fabrick J.A."/>
            <person name="Brent C.S."/>
            <person name="Walsh D."/>
            <person name="Lavine L.C."/>
        </authorList>
    </citation>
    <scope>NUCLEOTIDE SEQUENCE</scope>
</reference>
<evidence type="ECO:0000256" key="3">
    <source>
        <dbReference type="ARBA" id="ARBA00023002"/>
    </source>
</evidence>
<evidence type="ECO:0000259" key="4">
    <source>
        <dbReference type="SMART" id="SM00829"/>
    </source>
</evidence>
<dbReference type="GO" id="GO:0008270">
    <property type="term" value="F:zinc ion binding"/>
    <property type="evidence" value="ECO:0007669"/>
    <property type="project" value="InterPro"/>
</dbReference>
<dbReference type="SUPFAM" id="SSF51735">
    <property type="entry name" value="NAD(P)-binding Rossmann-fold domains"/>
    <property type="match status" value="1"/>
</dbReference>
<dbReference type="Gene3D" id="3.40.50.720">
    <property type="entry name" value="NAD(P)-binding Rossmann-like Domain"/>
    <property type="match status" value="1"/>
</dbReference>
<name>A0A0A9YY95_LYGHE</name>
<dbReference type="Gene3D" id="3.90.180.10">
    <property type="entry name" value="Medium-chain alcohol dehydrogenases, catalytic domain"/>
    <property type="match status" value="1"/>
</dbReference>
<dbReference type="GO" id="GO:0035925">
    <property type="term" value="F:mRNA 3'-UTR AU-rich region binding"/>
    <property type="evidence" value="ECO:0007669"/>
    <property type="project" value="TreeGrafter"/>
</dbReference>
<keyword evidence="2" id="KW-0521">NADP</keyword>
<evidence type="ECO:0000256" key="1">
    <source>
        <dbReference type="ARBA" id="ARBA00010371"/>
    </source>
</evidence>
<dbReference type="EMBL" id="GDHC01012016">
    <property type="protein sequence ID" value="JAQ06613.1"/>
    <property type="molecule type" value="Transcribed_RNA"/>
</dbReference>
<evidence type="ECO:0000256" key="2">
    <source>
        <dbReference type="ARBA" id="ARBA00022857"/>
    </source>
</evidence>
<dbReference type="PROSITE" id="PS01162">
    <property type="entry name" value="QOR_ZETA_CRYSTAL"/>
    <property type="match status" value="1"/>
</dbReference>